<dbReference type="Proteomes" id="UP000009159">
    <property type="component" value="Chromosome"/>
</dbReference>
<dbReference type="EMBL" id="CP000511">
    <property type="protein sequence ID" value="ABM16755.1"/>
    <property type="molecule type" value="Genomic_DNA"/>
</dbReference>
<feature type="domain" description="Radical SAM core" evidence="5">
    <location>
        <begin position="119"/>
        <end position="348"/>
    </location>
</feature>
<dbReference type="SFLD" id="SFLDS00029">
    <property type="entry name" value="Radical_SAM"/>
    <property type="match status" value="1"/>
</dbReference>
<dbReference type="GO" id="GO:0003824">
    <property type="term" value="F:catalytic activity"/>
    <property type="evidence" value="ECO:0007669"/>
    <property type="project" value="InterPro"/>
</dbReference>
<keyword evidence="4" id="KW-0411">Iron-sulfur</keyword>
<dbReference type="InterPro" id="IPR058240">
    <property type="entry name" value="rSAM_sf"/>
</dbReference>
<keyword evidence="3" id="KW-0408">Iron</keyword>
<keyword evidence="1" id="KW-0949">S-adenosyl-L-methionine</keyword>
<organism evidence="6 7">
    <name type="scientific">Mycolicibacterium vanbaalenii (strain DSM 7251 / JCM 13017 / BCRC 16820 / KCTC 9966 / NRRL B-24157 / PYR-1)</name>
    <name type="common">Mycobacterium vanbaalenii</name>
    <dbReference type="NCBI Taxonomy" id="350058"/>
    <lineage>
        <taxon>Bacteria</taxon>
        <taxon>Bacillati</taxon>
        <taxon>Actinomycetota</taxon>
        <taxon>Actinomycetes</taxon>
        <taxon>Mycobacteriales</taxon>
        <taxon>Mycobacteriaceae</taxon>
        <taxon>Mycolicibacterium</taxon>
    </lineage>
</organism>
<dbReference type="eggNOG" id="COG1032">
    <property type="taxonomic scope" value="Bacteria"/>
</dbReference>
<dbReference type="GO" id="GO:0051536">
    <property type="term" value="F:iron-sulfur cluster binding"/>
    <property type="evidence" value="ECO:0007669"/>
    <property type="project" value="UniProtKB-KW"/>
</dbReference>
<dbReference type="AlphaFoldDB" id="A1THV5"/>
<dbReference type="Gene3D" id="3.20.20.70">
    <property type="entry name" value="Aldolase class I"/>
    <property type="match status" value="1"/>
</dbReference>
<dbReference type="InterPro" id="IPR007197">
    <property type="entry name" value="rSAM"/>
</dbReference>
<accession>A1THV5</accession>
<keyword evidence="7" id="KW-1185">Reference proteome</keyword>
<evidence type="ECO:0000256" key="2">
    <source>
        <dbReference type="ARBA" id="ARBA00022723"/>
    </source>
</evidence>
<dbReference type="HOGENOM" id="CLU_737386_0_0_11"/>
<evidence type="ECO:0000256" key="3">
    <source>
        <dbReference type="ARBA" id="ARBA00023004"/>
    </source>
</evidence>
<gene>
    <name evidence="6" type="ordered locus">Mvan_6000</name>
</gene>
<reference evidence="6" key="1">
    <citation type="submission" date="2006-12" db="EMBL/GenBank/DDBJ databases">
        <title>Complete sequence of Mycobacterium vanbaalenii PYR-1.</title>
        <authorList>
            <consortium name="US DOE Joint Genome Institute"/>
            <person name="Copeland A."/>
            <person name="Lucas S."/>
            <person name="Lapidus A."/>
            <person name="Barry K."/>
            <person name="Detter J.C."/>
            <person name="Glavina del Rio T."/>
            <person name="Hammon N."/>
            <person name="Israni S."/>
            <person name="Dalin E."/>
            <person name="Tice H."/>
            <person name="Pitluck S."/>
            <person name="Singan V."/>
            <person name="Schmutz J."/>
            <person name="Larimer F."/>
            <person name="Land M."/>
            <person name="Hauser L."/>
            <person name="Kyrpides N."/>
            <person name="Anderson I.J."/>
            <person name="Miller C."/>
            <person name="Richardson P."/>
        </authorList>
    </citation>
    <scope>NUCLEOTIDE SEQUENCE [LARGE SCALE GENOMIC DNA]</scope>
    <source>
        <strain evidence="6">PYR-1</strain>
    </source>
</reference>
<dbReference type="SMART" id="SM00729">
    <property type="entry name" value="Elp3"/>
    <property type="match status" value="1"/>
</dbReference>
<evidence type="ECO:0000256" key="1">
    <source>
        <dbReference type="ARBA" id="ARBA00022691"/>
    </source>
</evidence>
<name>A1THV5_MYCVP</name>
<evidence type="ECO:0000313" key="7">
    <source>
        <dbReference type="Proteomes" id="UP000009159"/>
    </source>
</evidence>
<dbReference type="CDD" id="cd01335">
    <property type="entry name" value="Radical_SAM"/>
    <property type="match status" value="1"/>
</dbReference>
<dbReference type="InterPro" id="IPR006638">
    <property type="entry name" value="Elp3/MiaA/NifB-like_rSAM"/>
</dbReference>
<keyword evidence="2" id="KW-0479">Metal-binding</keyword>
<dbReference type="GO" id="GO:0046872">
    <property type="term" value="F:metal ion binding"/>
    <property type="evidence" value="ECO:0007669"/>
    <property type="project" value="UniProtKB-KW"/>
</dbReference>
<dbReference type="STRING" id="350058.Mvan_6000"/>
<dbReference type="RefSeq" id="WP_011783099.1">
    <property type="nucleotide sequence ID" value="NC_008726.1"/>
</dbReference>
<evidence type="ECO:0000313" key="6">
    <source>
        <dbReference type="EMBL" id="ABM16755.1"/>
    </source>
</evidence>
<evidence type="ECO:0000259" key="5">
    <source>
        <dbReference type="PROSITE" id="PS51918"/>
    </source>
</evidence>
<dbReference type="PROSITE" id="PS51918">
    <property type="entry name" value="RADICAL_SAM"/>
    <property type="match status" value="1"/>
</dbReference>
<dbReference type="SUPFAM" id="SSF102114">
    <property type="entry name" value="Radical SAM enzymes"/>
    <property type="match status" value="1"/>
</dbReference>
<proteinExistence type="predicted"/>
<protein>
    <submittedName>
        <fullName evidence="6">Radical SAM domain protein</fullName>
    </submittedName>
</protein>
<dbReference type="KEGG" id="mva:Mvan_6000"/>
<sequence length="380" mass="42030">MDGDFTPAQQLKFALLDEGLALHGSAWTALRELNGTRSLSPHDYASTSGVILELDDDVWVNAPIEAFNPNFVTQSPYQLLYDNGFRVEGQGLVSRATFWPQPAYHSTTGPWGPWNNFVVTHGDRGRLSPLRSCAMTCTFCNIPYDDAIDVYSLKPVDALLAAAHLAIDDPIQPARHLLISGGTPKPKDIGWMREFYERMLTEFPNIELDIMMVPLPGLFDLPRLAALGLHELSINIELFNRDLTREFARQKYNQGLALYLDFIEAATTELGVGRARSMLMVGLEPVEDTLAGVRAIAERGGTPVLSPFRPDPATPLRQLKPPSAETMIDTYLRARDITEEHGVALGPDCPPCSHNTLNFATDSAGALHYQRDRPRMLGAC</sequence>
<dbReference type="InterPro" id="IPR013785">
    <property type="entry name" value="Aldolase_TIM"/>
</dbReference>
<evidence type="ECO:0000256" key="4">
    <source>
        <dbReference type="ARBA" id="ARBA00023014"/>
    </source>
</evidence>